<protein>
    <submittedName>
        <fullName evidence="2">Uncharacterized protein</fullName>
    </submittedName>
</protein>
<proteinExistence type="predicted"/>
<evidence type="ECO:0000313" key="2">
    <source>
        <dbReference type="EMBL" id="PWY91321.1"/>
    </source>
</evidence>
<evidence type="ECO:0000256" key="1">
    <source>
        <dbReference type="SAM" id="MobiDB-lite"/>
    </source>
</evidence>
<dbReference type="RefSeq" id="XP_025469049.1">
    <property type="nucleotide sequence ID" value="XM_025611337.1"/>
</dbReference>
<gene>
    <name evidence="2" type="ORF">BO94DRAFT_533452</name>
</gene>
<keyword evidence="3" id="KW-1185">Reference proteome</keyword>
<dbReference type="Proteomes" id="UP000246702">
    <property type="component" value="Unassembled WGS sequence"/>
</dbReference>
<accession>A0A317WZB4</accession>
<reference evidence="2 3" key="1">
    <citation type="submission" date="2016-12" db="EMBL/GenBank/DDBJ databases">
        <title>The genomes of Aspergillus section Nigri reveals drivers in fungal speciation.</title>
        <authorList>
            <consortium name="DOE Joint Genome Institute"/>
            <person name="Vesth T.C."/>
            <person name="Nybo J."/>
            <person name="Theobald S."/>
            <person name="Brandl J."/>
            <person name="Frisvad J.C."/>
            <person name="Nielsen K.F."/>
            <person name="Lyhne E.K."/>
            <person name="Kogle M.E."/>
            <person name="Kuo A."/>
            <person name="Riley R."/>
            <person name="Clum A."/>
            <person name="Nolan M."/>
            <person name="Lipzen A."/>
            <person name="Salamov A."/>
            <person name="Henrissat B."/>
            <person name="Wiebenga A."/>
            <person name="De Vries R.P."/>
            <person name="Grigoriev I.V."/>
            <person name="Mortensen U.H."/>
            <person name="Andersen M.R."/>
            <person name="Baker S.E."/>
        </authorList>
    </citation>
    <scope>NUCLEOTIDE SEQUENCE [LARGE SCALE GENOMIC DNA]</scope>
    <source>
        <strain evidence="2 3">CBS 115572</strain>
    </source>
</reference>
<dbReference type="GeneID" id="37113480"/>
<sequence length="96" mass="10277">MVCPSTTGGPGSREATQKDKDLLPADYPGQPEGAENRDLLVKSQQAQLSWVDGSLTIGPHIPTSRLKDCVRSDIITFSGHKLGRCKVHGVLVPVVN</sequence>
<evidence type="ECO:0000313" key="3">
    <source>
        <dbReference type="Proteomes" id="UP000246702"/>
    </source>
</evidence>
<name>A0A317WZB4_9EURO</name>
<comment type="caution">
    <text evidence="2">The sequence shown here is derived from an EMBL/GenBank/DDBJ whole genome shotgun (WGS) entry which is preliminary data.</text>
</comment>
<feature type="region of interest" description="Disordered" evidence="1">
    <location>
        <begin position="1"/>
        <end position="34"/>
    </location>
</feature>
<dbReference type="AlphaFoldDB" id="A0A317WZB4"/>
<organism evidence="2 3">
    <name type="scientific">Aspergillus sclerotioniger CBS 115572</name>
    <dbReference type="NCBI Taxonomy" id="1450535"/>
    <lineage>
        <taxon>Eukaryota</taxon>
        <taxon>Fungi</taxon>
        <taxon>Dikarya</taxon>
        <taxon>Ascomycota</taxon>
        <taxon>Pezizomycotina</taxon>
        <taxon>Eurotiomycetes</taxon>
        <taxon>Eurotiomycetidae</taxon>
        <taxon>Eurotiales</taxon>
        <taxon>Aspergillaceae</taxon>
        <taxon>Aspergillus</taxon>
        <taxon>Aspergillus subgen. Circumdati</taxon>
    </lineage>
</organism>
<dbReference type="EMBL" id="MSFK01000009">
    <property type="protein sequence ID" value="PWY91321.1"/>
    <property type="molecule type" value="Genomic_DNA"/>
</dbReference>